<comment type="caution">
    <text evidence="1">The sequence shown here is derived from an EMBL/GenBank/DDBJ whole genome shotgun (WGS) entry which is preliminary data.</text>
</comment>
<keyword evidence="2" id="KW-1185">Reference proteome</keyword>
<name>A0ACB9HAM8_CICIN</name>
<organism evidence="1 2">
    <name type="scientific">Cichorium intybus</name>
    <name type="common">Chicory</name>
    <dbReference type="NCBI Taxonomy" id="13427"/>
    <lineage>
        <taxon>Eukaryota</taxon>
        <taxon>Viridiplantae</taxon>
        <taxon>Streptophyta</taxon>
        <taxon>Embryophyta</taxon>
        <taxon>Tracheophyta</taxon>
        <taxon>Spermatophyta</taxon>
        <taxon>Magnoliopsida</taxon>
        <taxon>eudicotyledons</taxon>
        <taxon>Gunneridae</taxon>
        <taxon>Pentapetalae</taxon>
        <taxon>asterids</taxon>
        <taxon>campanulids</taxon>
        <taxon>Asterales</taxon>
        <taxon>Asteraceae</taxon>
        <taxon>Cichorioideae</taxon>
        <taxon>Cichorieae</taxon>
        <taxon>Cichoriinae</taxon>
        <taxon>Cichorium</taxon>
    </lineage>
</organism>
<reference evidence="1 2" key="2">
    <citation type="journal article" date="2022" name="Mol. Ecol. Resour.">
        <title>The genomes of chicory, endive, great burdock and yacon provide insights into Asteraceae paleo-polyploidization history and plant inulin production.</title>
        <authorList>
            <person name="Fan W."/>
            <person name="Wang S."/>
            <person name="Wang H."/>
            <person name="Wang A."/>
            <person name="Jiang F."/>
            <person name="Liu H."/>
            <person name="Zhao H."/>
            <person name="Xu D."/>
            <person name="Zhang Y."/>
        </authorList>
    </citation>
    <scope>NUCLEOTIDE SEQUENCE [LARGE SCALE GENOMIC DNA]</scope>
    <source>
        <strain evidence="2">cv. Punajuju</strain>
        <tissue evidence="1">Leaves</tissue>
    </source>
</reference>
<proteinExistence type="predicted"/>
<evidence type="ECO:0000313" key="2">
    <source>
        <dbReference type="Proteomes" id="UP001055811"/>
    </source>
</evidence>
<accession>A0ACB9HAM8</accession>
<evidence type="ECO:0000313" key="1">
    <source>
        <dbReference type="EMBL" id="KAI3792376.1"/>
    </source>
</evidence>
<reference evidence="2" key="1">
    <citation type="journal article" date="2022" name="Mol. Ecol. Resour.">
        <title>The genomes of chicory, endive, great burdock and yacon provide insights into Asteraceae palaeo-polyploidization history and plant inulin production.</title>
        <authorList>
            <person name="Fan W."/>
            <person name="Wang S."/>
            <person name="Wang H."/>
            <person name="Wang A."/>
            <person name="Jiang F."/>
            <person name="Liu H."/>
            <person name="Zhao H."/>
            <person name="Xu D."/>
            <person name="Zhang Y."/>
        </authorList>
    </citation>
    <scope>NUCLEOTIDE SEQUENCE [LARGE SCALE GENOMIC DNA]</scope>
    <source>
        <strain evidence="2">cv. Punajuju</strain>
    </source>
</reference>
<dbReference type="Proteomes" id="UP001055811">
    <property type="component" value="Linkage Group LG01"/>
</dbReference>
<sequence length="155" mass="16968">MVDRKSGLSDSEVEKRLEIHGLNELEKHEGPFVFHLILDQFNDTLVRILLVAAMISFVLACNAEKALQALKEIQSEHATVICNGRIVSGILAKELVPGDIVELRVGDKVHANMRVLTLISSTLRVENGSLTGESEISNIIVGEGKTENTCTGYWG</sequence>
<dbReference type="EMBL" id="CM042009">
    <property type="protein sequence ID" value="KAI3792376.1"/>
    <property type="molecule type" value="Genomic_DNA"/>
</dbReference>
<gene>
    <name evidence="1" type="ORF">L2E82_06253</name>
</gene>
<protein>
    <submittedName>
        <fullName evidence="1">Uncharacterized protein</fullName>
    </submittedName>
</protein>